<organism evidence="2 3">
    <name type="scientific">Rotaria socialis</name>
    <dbReference type="NCBI Taxonomy" id="392032"/>
    <lineage>
        <taxon>Eukaryota</taxon>
        <taxon>Metazoa</taxon>
        <taxon>Spiralia</taxon>
        <taxon>Gnathifera</taxon>
        <taxon>Rotifera</taxon>
        <taxon>Eurotatoria</taxon>
        <taxon>Bdelloidea</taxon>
        <taxon>Philodinida</taxon>
        <taxon>Philodinidae</taxon>
        <taxon>Rotaria</taxon>
    </lineage>
</organism>
<accession>A0A820YNY5</accession>
<sequence>MNKRFRCGRLVSTRDGKVKKLDLEDGGGTRVCNWDFIDMNFDHVLHRLQHIYRLDEKDCKTSLYDFHRHPLNTNEYNTFLEYIDQHGLNSNSTVIYLCTSQSFLNFIVIKCSYHFPFLHRIADDNDNPTTILSKNKSTSEIRTTSSTQQKLCTITKPTPPLTLAENKDVDKDKGKSYQEKNTRTSSAYSFKKLSNDLVNNMRTLIGQINFDEILIQLFEYICIINGYVCSIIYPLQQNLQRFNTSVKLVNQSEMKLYSDSLNDVSKIFQSVETLINLNKTKFHHIEQFSMIVTSFAEFHYNLKILYKQWFEYVEKHNRSEAPSPMLMSSTELVPSIVTDAINQVLSEDHHDINVENSERQSSSTQQPLFREKNEKFVLFRPLFSLLTYLLKSLYGKNLQSYYEMVESPIYEIKSVRSNINLFNCDSILHAKQCMLLIKDKYTQKFDEIDLNQSTHTIDKQISQAYDYAMAAIQNLLQSFHEHLVKLENNNQNQELHRLSTSPSVNKHKQYERKKLMRFTQRNSKNLRISNNCKRLTASHSSTKNRSYRGNVRKTSQPRSNRFR</sequence>
<evidence type="ECO:0000313" key="3">
    <source>
        <dbReference type="Proteomes" id="UP000663838"/>
    </source>
</evidence>
<feature type="region of interest" description="Disordered" evidence="1">
    <location>
        <begin position="157"/>
        <end position="182"/>
    </location>
</feature>
<evidence type="ECO:0000313" key="2">
    <source>
        <dbReference type="EMBL" id="CAF4550585.1"/>
    </source>
</evidence>
<comment type="caution">
    <text evidence="2">The sequence shown here is derived from an EMBL/GenBank/DDBJ whole genome shotgun (WGS) entry which is preliminary data.</text>
</comment>
<feature type="compositionally biased region" description="Polar residues" evidence="1">
    <location>
        <begin position="535"/>
        <end position="544"/>
    </location>
</feature>
<dbReference type="AlphaFoldDB" id="A0A820YNY5"/>
<dbReference type="Proteomes" id="UP000663838">
    <property type="component" value="Unassembled WGS sequence"/>
</dbReference>
<gene>
    <name evidence="2" type="ORF">TOA249_LOCUS7187</name>
</gene>
<feature type="compositionally biased region" description="Basic and acidic residues" evidence="1">
    <location>
        <begin position="165"/>
        <end position="182"/>
    </location>
</feature>
<dbReference type="EMBL" id="CAJOBS010000317">
    <property type="protein sequence ID" value="CAF4550585.1"/>
    <property type="molecule type" value="Genomic_DNA"/>
</dbReference>
<proteinExistence type="predicted"/>
<reference evidence="2" key="1">
    <citation type="submission" date="2021-02" db="EMBL/GenBank/DDBJ databases">
        <authorList>
            <person name="Nowell W R."/>
        </authorList>
    </citation>
    <scope>NUCLEOTIDE SEQUENCE</scope>
</reference>
<feature type="compositionally biased region" description="Polar residues" evidence="1">
    <location>
        <begin position="552"/>
        <end position="563"/>
    </location>
</feature>
<protein>
    <submittedName>
        <fullName evidence="2">Uncharacterized protein</fullName>
    </submittedName>
</protein>
<evidence type="ECO:0000256" key="1">
    <source>
        <dbReference type="SAM" id="MobiDB-lite"/>
    </source>
</evidence>
<feature type="region of interest" description="Disordered" evidence="1">
    <location>
        <begin position="535"/>
        <end position="563"/>
    </location>
</feature>
<name>A0A820YNY5_9BILA</name>